<evidence type="ECO:0000313" key="5">
    <source>
        <dbReference type="Proteomes" id="UP000822142"/>
    </source>
</evidence>
<proteinExistence type="predicted"/>
<dbReference type="EMBL" id="JAAITA010000005">
    <property type="protein sequence ID" value="NSJ85789.1"/>
    <property type="molecule type" value="Genomic_DNA"/>
</dbReference>
<dbReference type="Proteomes" id="UP000822142">
    <property type="component" value="Unassembled WGS sequence"/>
</dbReference>
<feature type="signal peptide" evidence="2">
    <location>
        <begin position="1"/>
        <end position="25"/>
    </location>
</feature>
<keyword evidence="5" id="KW-1185">Reference proteome</keyword>
<feature type="compositionally biased region" description="Polar residues" evidence="1">
    <location>
        <begin position="132"/>
        <end position="145"/>
    </location>
</feature>
<feature type="region of interest" description="Disordered" evidence="1">
    <location>
        <begin position="32"/>
        <end position="167"/>
    </location>
</feature>
<sequence>MRKTIRKTMGILALAAALAFTTVGCGTEKLAVPGQEKTADSDAWTETEGIKKKDTGKKAEEKKTDSAEKEEALEAGEDEYLDVESAEDREADYTKYQEKKSSEQSAAGNADSHTEKGEDSSDEGSTGSNGTVTYSDGTSTEQDQYLTDPIPEGKPNPVEPGSVEIDKSKPGTCYLSISCDTILDNMSDLTEGKDVLVPEDGVIFSEREVTFYQGESVYDVLLRETQNNRIHMEASFTPKYNSAYVEGINNLYEFDCGRYSGWMYEVNGWYPNYGCSRYQVKEGDVIHWNYTCDLGRDLGQYWEE</sequence>
<comment type="caution">
    <text evidence="4">The sequence shown here is derived from an EMBL/GenBank/DDBJ whole genome shotgun (WGS) entry which is preliminary data.</text>
</comment>
<evidence type="ECO:0000256" key="2">
    <source>
        <dbReference type="SAM" id="SignalP"/>
    </source>
</evidence>
<evidence type="ECO:0000313" key="4">
    <source>
        <dbReference type="EMBL" id="NSJ85789.1"/>
    </source>
</evidence>
<accession>A0ABX2I6F8</accession>
<dbReference type="PROSITE" id="PS51257">
    <property type="entry name" value="PROKAR_LIPOPROTEIN"/>
    <property type="match status" value="1"/>
</dbReference>
<reference evidence="4 5" key="1">
    <citation type="journal article" date="2020" name="Cell Host Microbe">
        <title>Functional and Genomic Variation between Human-Derived Isolates of Lachnospiraceae Reveals Inter- and Intra-Species Diversity.</title>
        <authorList>
            <person name="Sorbara M.T."/>
            <person name="Littmann E.R."/>
            <person name="Fontana E."/>
            <person name="Moody T.U."/>
            <person name="Kohout C.E."/>
            <person name="Gjonbalaj M."/>
            <person name="Eaton V."/>
            <person name="Seok R."/>
            <person name="Leiner I.M."/>
            <person name="Pamer E.G."/>
        </authorList>
    </citation>
    <scope>NUCLEOTIDE SEQUENCE [LARGE SCALE GENOMIC DNA]</scope>
    <source>
        <strain evidence="4 5">MSK.15.26</strain>
    </source>
</reference>
<dbReference type="Gene3D" id="2.170.130.30">
    <property type="match status" value="1"/>
</dbReference>
<feature type="domain" description="Transcobalamin-like C-terminal" evidence="3">
    <location>
        <begin position="214"/>
        <end position="291"/>
    </location>
</feature>
<evidence type="ECO:0000259" key="3">
    <source>
        <dbReference type="Pfam" id="PF14478"/>
    </source>
</evidence>
<protein>
    <submittedName>
        <fullName evidence="4">DUF4430 domain-containing protein</fullName>
    </submittedName>
</protein>
<evidence type="ECO:0000256" key="1">
    <source>
        <dbReference type="SAM" id="MobiDB-lite"/>
    </source>
</evidence>
<organism evidence="4 5">
    <name type="scientific">Blautia hansenii</name>
    <name type="common">Ruminococcus hansenii</name>
    <dbReference type="NCBI Taxonomy" id="1322"/>
    <lineage>
        <taxon>Bacteria</taxon>
        <taxon>Bacillati</taxon>
        <taxon>Bacillota</taxon>
        <taxon>Clostridia</taxon>
        <taxon>Lachnospirales</taxon>
        <taxon>Lachnospiraceae</taxon>
        <taxon>Blautia</taxon>
    </lineage>
</organism>
<feature type="compositionally biased region" description="Basic and acidic residues" evidence="1">
    <location>
        <begin position="48"/>
        <end position="72"/>
    </location>
</feature>
<feature type="compositionally biased region" description="Basic and acidic residues" evidence="1">
    <location>
        <begin position="86"/>
        <end position="102"/>
    </location>
</feature>
<gene>
    <name evidence="4" type="ORF">G5A70_06315</name>
</gene>
<feature type="compositionally biased region" description="Acidic residues" evidence="1">
    <location>
        <begin position="73"/>
        <end position="85"/>
    </location>
</feature>
<feature type="chain" id="PRO_5047544526" evidence="2">
    <location>
        <begin position="26"/>
        <end position="304"/>
    </location>
</feature>
<dbReference type="InterPro" id="IPR027954">
    <property type="entry name" value="Transcobalamin-like_C"/>
</dbReference>
<keyword evidence="2" id="KW-0732">Signal</keyword>
<dbReference type="Pfam" id="PF14478">
    <property type="entry name" value="DUF4430"/>
    <property type="match status" value="1"/>
</dbReference>
<name>A0ABX2I6F8_BLAHA</name>
<dbReference type="RefSeq" id="WP_173748831.1">
    <property type="nucleotide sequence ID" value="NZ_JAAITA010000005.1"/>
</dbReference>